<reference evidence="3" key="1">
    <citation type="submission" date="2014-12" db="EMBL/GenBank/DDBJ databases">
        <authorList>
            <person name="Salcher M.M."/>
        </authorList>
    </citation>
    <scope>NUCLEOTIDE SEQUENCE [LARGE SCALE GENOMIC DNA]</scope>
    <source>
        <strain evidence="3">MMS-10A-171</strain>
    </source>
</reference>
<dbReference type="KEGG" id="mbac:BN1209_1710"/>
<keyword evidence="1" id="KW-0963">Cytoplasm</keyword>
<dbReference type="InterPro" id="IPR007475">
    <property type="entry name" value="UbiK"/>
</dbReference>
<comment type="similarity">
    <text evidence="1">Belongs to the UbiK family.</text>
</comment>
<evidence type="ECO:0000313" key="2">
    <source>
        <dbReference type="EMBL" id="CEN56747.1"/>
    </source>
</evidence>
<sequence length="77" mass="8775">MNMQFVEDLSSKLRETLSKSPAGDLEKNIHALLQSAFTKLALVSREEFDVQTEVLRKTREKLDALEKQLSALEQAQK</sequence>
<comment type="pathway">
    <text evidence="1">Cofactor biosynthesis; ubiquinone biosynthesis.</text>
</comment>
<feature type="coiled-coil region" evidence="1">
    <location>
        <begin position="48"/>
        <end position="75"/>
    </location>
</feature>
<name>A0A0B7IWR6_9PROT</name>
<accession>A0A0B7IWR6</accession>
<dbReference type="UniPathway" id="UPA00232"/>
<dbReference type="PANTHER" id="PTHR38040:SF1">
    <property type="entry name" value="UBIQUINONE BIOSYNTHESIS ACCESSORY FACTOR UBIK"/>
    <property type="match status" value="1"/>
</dbReference>
<evidence type="ECO:0000256" key="1">
    <source>
        <dbReference type="HAMAP-Rule" id="MF_02216"/>
    </source>
</evidence>
<protein>
    <recommendedName>
        <fullName evidence="1">Ubiquinone biosynthesis accessory factor UbiK</fullName>
    </recommendedName>
</protein>
<dbReference type="AlphaFoldDB" id="A0A0B7IWR6"/>
<gene>
    <name evidence="1" type="primary">ubiK</name>
    <name evidence="2" type="ORF">BN1209_1710</name>
</gene>
<keyword evidence="3" id="KW-1185">Reference proteome</keyword>
<proteinExistence type="inferred from homology"/>
<keyword evidence="1" id="KW-0831">Ubiquinone biosynthesis</keyword>
<keyword evidence="1" id="KW-0175">Coiled coil</keyword>
<dbReference type="Pfam" id="PF04380">
    <property type="entry name" value="BMFP"/>
    <property type="match status" value="1"/>
</dbReference>
<dbReference type="HOGENOM" id="CLU_154412_3_2_4"/>
<dbReference type="GO" id="GO:0005737">
    <property type="term" value="C:cytoplasm"/>
    <property type="evidence" value="ECO:0007669"/>
    <property type="project" value="UniProtKB-SubCell"/>
</dbReference>
<dbReference type="STRING" id="1581680.BN1209_1710"/>
<dbReference type="Proteomes" id="UP000056322">
    <property type="component" value="Chromosome 1"/>
</dbReference>
<dbReference type="OrthoDB" id="5297354at2"/>
<organism evidence="2 3">
    <name type="scientific">Candidatus Methylopumilus turicensis</name>
    <dbReference type="NCBI Taxonomy" id="1581680"/>
    <lineage>
        <taxon>Bacteria</taxon>
        <taxon>Pseudomonadati</taxon>
        <taxon>Pseudomonadota</taxon>
        <taxon>Betaproteobacteria</taxon>
        <taxon>Nitrosomonadales</taxon>
        <taxon>Methylophilaceae</taxon>
        <taxon>Candidatus Methylopumilus</taxon>
    </lineage>
</organism>
<dbReference type="RefSeq" id="WP_045751783.1">
    <property type="nucleotide sequence ID" value="NZ_LN794158.1"/>
</dbReference>
<dbReference type="GO" id="GO:0006744">
    <property type="term" value="P:ubiquinone biosynthetic process"/>
    <property type="evidence" value="ECO:0007669"/>
    <property type="project" value="UniProtKB-UniRule"/>
</dbReference>
<comment type="function">
    <text evidence="1">Required for efficient ubiquinone (coenzyme Q) biosynthesis. UbiK is probably an accessory factor of Ubi enzymes and facilitates ubiquinone biosynthesis by acting as an assembly factor, a targeting factor, or both.</text>
</comment>
<dbReference type="HAMAP" id="MF_02216">
    <property type="entry name" value="UbiK"/>
    <property type="match status" value="1"/>
</dbReference>
<evidence type="ECO:0000313" key="3">
    <source>
        <dbReference type="Proteomes" id="UP000056322"/>
    </source>
</evidence>
<dbReference type="PANTHER" id="PTHR38040">
    <property type="entry name" value="UBIQUINONE BIOSYNTHESIS ACCESSORY FACTOR UBIK"/>
    <property type="match status" value="1"/>
</dbReference>
<comment type="subcellular location">
    <subcellularLocation>
        <location evidence="1">Cytoplasm</location>
    </subcellularLocation>
</comment>
<dbReference type="EMBL" id="LN794158">
    <property type="protein sequence ID" value="CEN56747.1"/>
    <property type="molecule type" value="Genomic_DNA"/>
</dbReference>